<organism evidence="1 2">
    <name type="scientific">Hydrogenovibrio marinus</name>
    <dbReference type="NCBI Taxonomy" id="28885"/>
    <lineage>
        <taxon>Bacteria</taxon>
        <taxon>Pseudomonadati</taxon>
        <taxon>Pseudomonadota</taxon>
        <taxon>Gammaproteobacteria</taxon>
        <taxon>Thiotrichales</taxon>
        <taxon>Piscirickettsiaceae</taxon>
        <taxon>Hydrogenovibrio</taxon>
    </lineage>
</organism>
<keyword evidence="2" id="KW-1185">Reference proteome</keyword>
<proteinExistence type="predicted"/>
<comment type="caution">
    <text evidence="1">The sequence shown here is derived from an EMBL/GenBank/DDBJ whole genome shotgun (WGS) entry which is preliminary data.</text>
</comment>
<protein>
    <submittedName>
        <fullName evidence="1">Uncharacterized protein</fullName>
    </submittedName>
</protein>
<dbReference type="EMBL" id="JMIU01000002">
    <property type="protein sequence ID" value="KDN94740.1"/>
    <property type="molecule type" value="Genomic_DNA"/>
</dbReference>
<dbReference type="STRING" id="28885.EI16_12665"/>
<evidence type="ECO:0000313" key="1">
    <source>
        <dbReference type="EMBL" id="KDN94740.1"/>
    </source>
</evidence>
<reference evidence="1 2" key="1">
    <citation type="submission" date="2014-04" db="EMBL/GenBank/DDBJ databases">
        <title>Draft genome sequence of Hydrogenovibrio marinus MH-110, a model organism for aerobic H2 metabolism.</title>
        <authorList>
            <person name="Cha H.J."/>
            <person name="Jo B.H."/>
            <person name="Hwang B.H."/>
        </authorList>
    </citation>
    <scope>NUCLEOTIDE SEQUENCE [LARGE SCALE GENOMIC DNA]</scope>
    <source>
        <strain evidence="1 2">MH-110</strain>
    </source>
</reference>
<name>A0A066ZXD3_HYDMR</name>
<dbReference type="Proteomes" id="UP000027341">
    <property type="component" value="Unassembled WGS sequence"/>
</dbReference>
<evidence type="ECO:0000313" key="2">
    <source>
        <dbReference type="Proteomes" id="UP000027341"/>
    </source>
</evidence>
<dbReference type="RefSeq" id="WP_029913791.1">
    <property type="nucleotide sequence ID" value="NZ_JMIU01000002.1"/>
</dbReference>
<sequence length="110" mass="12705">MNDKHLTGTVTLSFEDELVEIYFNIDTGDLKAAYESASSNDEIYINLKDKLTLSSDHPGMRMIDSIVEWAFITFHEDGFRVVVSTYGHFPIFTIMDMDRKDYYLIGVESY</sequence>
<gene>
    <name evidence="1" type="ORF">EI16_12665</name>
</gene>
<accession>A0A066ZXD3</accession>
<dbReference type="AlphaFoldDB" id="A0A066ZXD3"/>